<evidence type="ECO:0000259" key="1">
    <source>
        <dbReference type="Pfam" id="PF03886"/>
    </source>
</evidence>
<comment type="caution">
    <text evidence="2">The sequence shown here is derived from an EMBL/GenBank/DDBJ whole genome shotgun (WGS) entry which is preliminary data.</text>
</comment>
<protein>
    <recommendedName>
        <fullName evidence="1">ABC-type transport auxiliary lipoprotein component domain-containing protein</fullName>
    </recommendedName>
</protein>
<dbReference type="PROSITE" id="PS51257">
    <property type="entry name" value="PROKAR_LIPOPROTEIN"/>
    <property type="match status" value="1"/>
</dbReference>
<dbReference type="AlphaFoldDB" id="A0A3M8Q7S0"/>
<name>A0A3M8Q7S0_9GAMM</name>
<evidence type="ECO:0000313" key="3">
    <source>
        <dbReference type="Proteomes" id="UP000280507"/>
    </source>
</evidence>
<evidence type="ECO:0000313" key="2">
    <source>
        <dbReference type="EMBL" id="RNF52128.1"/>
    </source>
</evidence>
<dbReference type="SUPFAM" id="SSF159594">
    <property type="entry name" value="XCC0632-like"/>
    <property type="match status" value="1"/>
</dbReference>
<dbReference type="Gene3D" id="3.40.50.10610">
    <property type="entry name" value="ABC-type transport auxiliary lipoprotein component"/>
    <property type="match status" value="1"/>
</dbReference>
<sequence length="195" mass="22079">MSLRLFVWGVIAWLMVGCATPVSPSKEYLLTDEALSTVRVQSTNPVFIQLMPVSMANYLVGNEMVLVTRQGQVHRSKNNLWAEPLSSQLGRLIQQRLESALPDITWVNTQAFFPQDAYELHVEIDTFFADLEGVTMISGRWYMATKTGELLLADTFNATNNMQSDGYQSMVKALSQSWSEQVITNLTQEIARYFQ</sequence>
<proteinExistence type="predicted"/>
<dbReference type="Pfam" id="PF03886">
    <property type="entry name" value="ABC_trans_aux"/>
    <property type="match status" value="1"/>
</dbReference>
<dbReference type="OrthoDB" id="5600407at2"/>
<gene>
    <name evidence="2" type="ORF">EBI00_04275</name>
</gene>
<dbReference type="InterPro" id="IPR005586">
    <property type="entry name" value="ABC_trans_aux"/>
</dbReference>
<dbReference type="EMBL" id="RIZG01000002">
    <property type="protein sequence ID" value="RNF52128.1"/>
    <property type="molecule type" value="Genomic_DNA"/>
</dbReference>
<organism evidence="2 3">
    <name type="scientific">Marinomonas hwangdonensis</name>
    <dbReference type="NCBI Taxonomy" id="1053647"/>
    <lineage>
        <taxon>Bacteria</taxon>
        <taxon>Pseudomonadati</taxon>
        <taxon>Pseudomonadota</taxon>
        <taxon>Gammaproteobacteria</taxon>
        <taxon>Oceanospirillales</taxon>
        <taxon>Oceanospirillaceae</taxon>
        <taxon>Marinomonas</taxon>
    </lineage>
</organism>
<accession>A0A3M8Q7S0</accession>
<reference evidence="2 3" key="1">
    <citation type="journal article" date="2012" name="Int. J. Syst. Evol. Microbiol.">
        <title>Marinomonas hwangdonensis sp. nov., isolated from seawater.</title>
        <authorList>
            <person name="Jung Y.T."/>
            <person name="Oh T.K."/>
            <person name="Yoon J.H."/>
        </authorList>
    </citation>
    <scope>NUCLEOTIDE SEQUENCE [LARGE SCALE GENOMIC DNA]</scope>
    <source>
        <strain evidence="2 3">HDW-15</strain>
    </source>
</reference>
<keyword evidence="3" id="KW-1185">Reference proteome</keyword>
<dbReference type="RefSeq" id="WP_123094677.1">
    <property type="nucleotide sequence ID" value="NZ_RIZG01000002.1"/>
</dbReference>
<feature type="domain" description="ABC-type transport auxiliary lipoprotein component" evidence="1">
    <location>
        <begin position="28"/>
        <end position="180"/>
    </location>
</feature>
<dbReference type="Proteomes" id="UP000280507">
    <property type="component" value="Unassembled WGS sequence"/>
</dbReference>